<organism evidence="5 6">
    <name type="scientific">Pseudochryseolinea flava</name>
    <dbReference type="NCBI Taxonomy" id="2059302"/>
    <lineage>
        <taxon>Bacteria</taxon>
        <taxon>Pseudomonadati</taxon>
        <taxon>Bacteroidota</taxon>
        <taxon>Cytophagia</taxon>
        <taxon>Cytophagales</taxon>
        <taxon>Fulvivirgaceae</taxon>
        <taxon>Pseudochryseolinea</taxon>
    </lineage>
</organism>
<dbReference type="Proteomes" id="UP000251889">
    <property type="component" value="Unassembled WGS sequence"/>
</dbReference>
<accession>A0A364XZW1</accession>
<keyword evidence="1" id="KW-0677">Repeat</keyword>
<keyword evidence="4" id="KW-0472">Membrane</keyword>
<keyword evidence="4" id="KW-1133">Transmembrane helix</keyword>
<sequence>MMKAEPNHNQNGIGAKFWFLLAWVMLFLMALLTNLDGSFFTIFLALACIFFFVGFWNSPRAPFRSSDDVRAQARAKAEEARSTYYQHTKTTYSKTTSSHSTTLRKIVWIAGTFIAFVFLSITLPIIFSSSETSAEEDAQTGTQFYEMAEYDSARVWYRRALRKDPENVEAVIGYGNAIWYFDDEDSALTMFNKALEIDPENEYARYRRAGMYSQTRRYDQALVELKILLDQNPEYYNTMQLMGDVYYNQNNFDAALPWYEKAYNNGVRNRWICHLMAYLYDRKNEIPRAVGLYKEAISYDSSNVDVYVRLGELLPGSDGVFFRQRAAELNR</sequence>
<dbReference type="PANTHER" id="PTHR44943:SF8">
    <property type="entry name" value="TPR REPEAT-CONTAINING PROTEIN MJ0263"/>
    <property type="match status" value="1"/>
</dbReference>
<keyword evidence="6" id="KW-1185">Reference proteome</keyword>
<dbReference type="InterPro" id="IPR011990">
    <property type="entry name" value="TPR-like_helical_dom_sf"/>
</dbReference>
<dbReference type="AlphaFoldDB" id="A0A364XZW1"/>
<dbReference type="PROSITE" id="PS50005">
    <property type="entry name" value="TPR"/>
    <property type="match status" value="2"/>
</dbReference>
<dbReference type="RefSeq" id="WP_112748217.1">
    <property type="nucleotide sequence ID" value="NZ_QMFY01000009.1"/>
</dbReference>
<evidence type="ECO:0000256" key="3">
    <source>
        <dbReference type="PROSITE-ProRule" id="PRU00339"/>
    </source>
</evidence>
<evidence type="ECO:0000256" key="1">
    <source>
        <dbReference type="ARBA" id="ARBA00022737"/>
    </source>
</evidence>
<dbReference type="EMBL" id="QMFY01000009">
    <property type="protein sequence ID" value="RAV99870.1"/>
    <property type="molecule type" value="Genomic_DNA"/>
</dbReference>
<reference evidence="5 6" key="1">
    <citation type="submission" date="2018-06" db="EMBL/GenBank/DDBJ databases">
        <title>Chryseolinea flavus sp. nov., a member of the phylum Bacteroidetes isolated from soil.</title>
        <authorList>
            <person name="Li Y."/>
            <person name="Wang J."/>
        </authorList>
    </citation>
    <scope>NUCLEOTIDE SEQUENCE [LARGE SCALE GENOMIC DNA]</scope>
    <source>
        <strain evidence="5 6">SDU1-6</strain>
    </source>
</reference>
<dbReference type="Pfam" id="PF13181">
    <property type="entry name" value="TPR_8"/>
    <property type="match status" value="1"/>
</dbReference>
<evidence type="ECO:0000313" key="5">
    <source>
        <dbReference type="EMBL" id="RAV99870.1"/>
    </source>
</evidence>
<name>A0A364XZW1_9BACT</name>
<dbReference type="PANTHER" id="PTHR44943">
    <property type="entry name" value="CELLULOSE SYNTHASE OPERON PROTEIN C"/>
    <property type="match status" value="1"/>
</dbReference>
<feature type="repeat" description="TPR" evidence="3">
    <location>
        <begin position="168"/>
        <end position="201"/>
    </location>
</feature>
<gene>
    <name evidence="5" type="ORF">DQQ10_17675</name>
</gene>
<evidence type="ECO:0008006" key="7">
    <source>
        <dbReference type="Google" id="ProtNLM"/>
    </source>
</evidence>
<dbReference type="Gene3D" id="1.25.40.10">
    <property type="entry name" value="Tetratricopeptide repeat domain"/>
    <property type="match status" value="2"/>
</dbReference>
<dbReference type="Pfam" id="PF14559">
    <property type="entry name" value="TPR_19"/>
    <property type="match status" value="1"/>
</dbReference>
<evidence type="ECO:0000313" key="6">
    <source>
        <dbReference type="Proteomes" id="UP000251889"/>
    </source>
</evidence>
<proteinExistence type="predicted"/>
<feature type="transmembrane region" description="Helical" evidence="4">
    <location>
        <begin position="38"/>
        <end position="56"/>
    </location>
</feature>
<protein>
    <recommendedName>
        <fullName evidence="7">Tetratricopeptide repeat protein</fullName>
    </recommendedName>
</protein>
<dbReference type="InterPro" id="IPR019734">
    <property type="entry name" value="TPR_rpt"/>
</dbReference>
<dbReference type="InterPro" id="IPR051685">
    <property type="entry name" value="Ycf3/AcsC/BcsC/TPR_MFPF"/>
</dbReference>
<feature type="transmembrane region" description="Helical" evidence="4">
    <location>
        <begin position="106"/>
        <end position="127"/>
    </location>
</feature>
<dbReference type="OrthoDB" id="982408at2"/>
<evidence type="ECO:0000256" key="4">
    <source>
        <dbReference type="SAM" id="Phobius"/>
    </source>
</evidence>
<comment type="caution">
    <text evidence="5">The sequence shown here is derived from an EMBL/GenBank/DDBJ whole genome shotgun (WGS) entry which is preliminary data.</text>
</comment>
<dbReference type="SUPFAM" id="SSF48452">
    <property type="entry name" value="TPR-like"/>
    <property type="match status" value="1"/>
</dbReference>
<feature type="transmembrane region" description="Helical" evidence="4">
    <location>
        <begin position="12"/>
        <end position="32"/>
    </location>
</feature>
<keyword evidence="2 3" id="KW-0802">TPR repeat</keyword>
<evidence type="ECO:0000256" key="2">
    <source>
        <dbReference type="ARBA" id="ARBA00022803"/>
    </source>
</evidence>
<dbReference type="SMART" id="SM00028">
    <property type="entry name" value="TPR"/>
    <property type="match status" value="5"/>
</dbReference>
<keyword evidence="4" id="KW-0812">Transmembrane</keyword>
<feature type="repeat" description="TPR" evidence="3">
    <location>
        <begin position="134"/>
        <end position="167"/>
    </location>
</feature>